<dbReference type="GO" id="GO:0003677">
    <property type="term" value="F:DNA binding"/>
    <property type="evidence" value="ECO:0007669"/>
    <property type="project" value="TreeGrafter"/>
</dbReference>
<dbReference type="Proteomes" id="UP000807342">
    <property type="component" value="Unassembled WGS sequence"/>
</dbReference>
<accession>A0A9P6BXG3</accession>
<dbReference type="PANTHER" id="PTHR19303">
    <property type="entry name" value="TRANSPOSON"/>
    <property type="match status" value="1"/>
</dbReference>
<name>A0A9P6BXG3_9AGAR</name>
<evidence type="ECO:0000313" key="2">
    <source>
        <dbReference type="EMBL" id="KAF9441488.1"/>
    </source>
</evidence>
<dbReference type="InterPro" id="IPR004875">
    <property type="entry name" value="DDE_SF_endonuclease_dom"/>
</dbReference>
<organism evidence="2 3">
    <name type="scientific">Macrolepiota fuliginosa MF-IS2</name>
    <dbReference type="NCBI Taxonomy" id="1400762"/>
    <lineage>
        <taxon>Eukaryota</taxon>
        <taxon>Fungi</taxon>
        <taxon>Dikarya</taxon>
        <taxon>Basidiomycota</taxon>
        <taxon>Agaricomycotina</taxon>
        <taxon>Agaricomycetes</taxon>
        <taxon>Agaricomycetidae</taxon>
        <taxon>Agaricales</taxon>
        <taxon>Agaricineae</taxon>
        <taxon>Agaricaceae</taxon>
        <taxon>Macrolepiota</taxon>
    </lineage>
</organism>
<feature type="domain" description="DDE-1" evidence="1">
    <location>
        <begin position="230"/>
        <end position="283"/>
    </location>
</feature>
<gene>
    <name evidence="2" type="ORF">P691DRAFT_799479</name>
</gene>
<dbReference type="InterPro" id="IPR050863">
    <property type="entry name" value="CenT-Element_Derived"/>
</dbReference>
<evidence type="ECO:0000313" key="3">
    <source>
        <dbReference type="Proteomes" id="UP000807342"/>
    </source>
</evidence>
<sequence>MDNILTSEDCIQLAIQAIKCLPLLSDGTHQYKLYAPAHDYNIPWSTLTVHLNGIQTWKAAHDHECLLSPSQEVVVVVEWVKVVGRRGLPVIANMLSDHAQDICGKKPRLNWPQKFVERHADLKCQAHSLNPTVVANFFKLLMATILEYNIPCENIYNADEKGVQLGVGQSVAVIVDQSQKTVQQVENGNQEMVTIIKAICADGGALPPSVIFQENKYIQSPLTTHPGWTLDGHNSHCTYQFCKIVKQSSIVIICLPSCTTHALQPCDVGVFSPFAKMWKSQLQCQSHPLFHQFLSQLTMIKTYPLQPQTPLPPKQQAPI</sequence>
<dbReference type="EMBL" id="MU151890">
    <property type="protein sequence ID" value="KAF9441488.1"/>
    <property type="molecule type" value="Genomic_DNA"/>
</dbReference>
<reference evidence="2" key="1">
    <citation type="submission" date="2020-11" db="EMBL/GenBank/DDBJ databases">
        <authorList>
            <consortium name="DOE Joint Genome Institute"/>
            <person name="Ahrendt S."/>
            <person name="Riley R."/>
            <person name="Andreopoulos W."/>
            <person name="Labutti K."/>
            <person name="Pangilinan J."/>
            <person name="Ruiz-Duenas F.J."/>
            <person name="Barrasa J.M."/>
            <person name="Sanchez-Garcia M."/>
            <person name="Camarero S."/>
            <person name="Miyauchi S."/>
            <person name="Serrano A."/>
            <person name="Linde D."/>
            <person name="Babiker R."/>
            <person name="Drula E."/>
            <person name="Ayuso-Fernandez I."/>
            <person name="Pacheco R."/>
            <person name="Padilla G."/>
            <person name="Ferreira P."/>
            <person name="Barriuso J."/>
            <person name="Kellner H."/>
            <person name="Castanera R."/>
            <person name="Alfaro M."/>
            <person name="Ramirez L."/>
            <person name="Pisabarro A.G."/>
            <person name="Kuo A."/>
            <person name="Tritt A."/>
            <person name="Lipzen A."/>
            <person name="He G."/>
            <person name="Yan M."/>
            <person name="Ng V."/>
            <person name="Cullen D."/>
            <person name="Martin F."/>
            <person name="Rosso M.-N."/>
            <person name="Henrissat B."/>
            <person name="Hibbett D."/>
            <person name="Martinez A.T."/>
            <person name="Grigoriev I.V."/>
        </authorList>
    </citation>
    <scope>NUCLEOTIDE SEQUENCE</scope>
    <source>
        <strain evidence="2">MF-IS2</strain>
    </source>
</reference>
<comment type="caution">
    <text evidence="2">The sequence shown here is derived from an EMBL/GenBank/DDBJ whole genome shotgun (WGS) entry which is preliminary data.</text>
</comment>
<keyword evidence="3" id="KW-1185">Reference proteome</keyword>
<evidence type="ECO:0000259" key="1">
    <source>
        <dbReference type="Pfam" id="PF03184"/>
    </source>
</evidence>
<dbReference type="OrthoDB" id="3197907at2759"/>
<protein>
    <recommendedName>
        <fullName evidence="1">DDE-1 domain-containing protein</fullName>
    </recommendedName>
</protein>
<dbReference type="Pfam" id="PF03184">
    <property type="entry name" value="DDE_1"/>
    <property type="match status" value="1"/>
</dbReference>
<dbReference type="PANTHER" id="PTHR19303:SF74">
    <property type="entry name" value="POGO TRANSPOSABLE ELEMENT WITH KRAB DOMAIN"/>
    <property type="match status" value="1"/>
</dbReference>
<proteinExistence type="predicted"/>
<dbReference type="GO" id="GO:0005634">
    <property type="term" value="C:nucleus"/>
    <property type="evidence" value="ECO:0007669"/>
    <property type="project" value="TreeGrafter"/>
</dbReference>
<dbReference type="AlphaFoldDB" id="A0A9P6BXG3"/>